<feature type="signal peptide" evidence="1">
    <location>
        <begin position="1"/>
        <end position="21"/>
    </location>
</feature>
<comment type="caution">
    <text evidence="2">The sequence shown here is derived from an EMBL/GenBank/DDBJ whole genome shotgun (WGS) entry which is preliminary data.</text>
</comment>
<organism evidence="2 3">
    <name type="scientific">Shimia litoralis</name>
    <dbReference type="NCBI Taxonomy" id="420403"/>
    <lineage>
        <taxon>Bacteria</taxon>
        <taxon>Pseudomonadati</taxon>
        <taxon>Pseudomonadota</taxon>
        <taxon>Alphaproteobacteria</taxon>
        <taxon>Rhodobacterales</taxon>
        <taxon>Roseobacteraceae</taxon>
    </lineage>
</organism>
<proteinExistence type="predicted"/>
<gene>
    <name evidence="2" type="ORF">FAP39_06810</name>
</gene>
<evidence type="ECO:0000313" key="2">
    <source>
        <dbReference type="EMBL" id="TKZ21442.1"/>
    </source>
</evidence>
<feature type="chain" id="PRO_5020849809" description="Porin family protein" evidence="1">
    <location>
        <begin position="22"/>
        <end position="208"/>
    </location>
</feature>
<name>A0A4U7N6D6_9RHOB</name>
<reference evidence="2 3" key="1">
    <citation type="submission" date="2019-04" db="EMBL/GenBank/DDBJ databases">
        <title>Genome sequence of Pelagicola litoralis CL-ES2.</title>
        <authorList>
            <person name="Cao J."/>
        </authorList>
    </citation>
    <scope>NUCLEOTIDE SEQUENCE [LARGE SCALE GENOMIC DNA]</scope>
    <source>
        <strain evidence="2 3">CL-ES2</strain>
    </source>
</reference>
<keyword evidence="3" id="KW-1185">Reference proteome</keyword>
<dbReference type="AlphaFoldDB" id="A0A4U7N6D6"/>
<keyword evidence="1" id="KW-0732">Signal</keyword>
<evidence type="ECO:0000313" key="3">
    <source>
        <dbReference type="Proteomes" id="UP000306575"/>
    </source>
</evidence>
<protein>
    <recommendedName>
        <fullName evidence="4">Porin family protein</fullName>
    </recommendedName>
</protein>
<evidence type="ECO:0008006" key="4">
    <source>
        <dbReference type="Google" id="ProtNLM"/>
    </source>
</evidence>
<sequence>MKYIAAMSAIALITAATVSHAQEVGKYGFSLGISSVGLTGEVAYRHSEKWRVRAMLSGAPKYRSGEDLGGISYDTTSKLRGLSLLADRQLGQSNWRLTFGAFVSDTEAAGTANGTFQIGNNIYTTKLDAIAKFENRVSPIIAIGYDYPIGQHWIFSGSAGYIYTGGVSVGFSSTNPILPGDLVLEKLQAEADIGNGYPFIEIGMTYHF</sequence>
<dbReference type="EMBL" id="SULI01000005">
    <property type="protein sequence ID" value="TKZ21442.1"/>
    <property type="molecule type" value="Genomic_DNA"/>
</dbReference>
<evidence type="ECO:0000256" key="1">
    <source>
        <dbReference type="SAM" id="SignalP"/>
    </source>
</evidence>
<dbReference type="Proteomes" id="UP000306575">
    <property type="component" value="Unassembled WGS sequence"/>
</dbReference>
<dbReference type="RefSeq" id="WP_138015645.1">
    <property type="nucleotide sequence ID" value="NZ_SULI01000005.1"/>
</dbReference>
<dbReference type="Gene3D" id="2.40.160.170">
    <property type="match status" value="1"/>
</dbReference>
<dbReference type="OrthoDB" id="7853416at2"/>
<accession>A0A4U7N6D6</accession>